<feature type="transmembrane region" description="Helical" evidence="2">
    <location>
        <begin position="6"/>
        <end position="25"/>
    </location>
</feature>
<feature type="transmembrane region" description="Helical" evidence="2">
    <location>
        <begin position="266"/>
        <end position="282"/>
    </location>
</feature>
<feature type="transmembrane region" description="Helical" evidence="2">
    <location>
        <begin position="86"/>
        <end position="107"/>
    </location>
</feature>
<dbReference type="RefSeq" id="WP_080319558.1">
    <property type="nucleotide sequence ID" value="NZ_MTBC01000009.1"/>
</dbReference>
<dbReference type="Gene3D" id="2.170.130.10">
    <property type="entry name" value="TonB-dependent receptor, plug domain"/>
    <property type="match status" value="1"/>
</dbReference>
<keyword evidence="1 2" id="KW-0812">Transmembrane</keyword>
<keyword evidence="5" id="KW-1185">Reference proteome</keyword>
<dbReference type="InterPro" id="IPR052173">
    <property type="entry name" value="Beta-lactam_resp_regulator"/>
</dbReference>
<evidence type="ECO:0000313" key="4">
    <source>
        <dbReference type="EMBL" id="OQD41971.1"/>
    </source>
</evidence>
<dbReference type="GO" id="GO:0009279">
    <property type="term" value="C:cell outer membrane"/>
    <property type="evidence" value="ECO:0007669"/>
    <property type="project" value="UniProtKB-SubCell"/>
</dbReference>
<keyword evidence="1 2" id="KW-0472">Membrane</keyword>
<dbReference type="PANTHER" id="PTHR34978:SF3">
    <property type="entry name" value="SLR0241 PROTEIN"/>
    <property type="match status" value="1"/>
</dbReference>
<name>A0A1V6LP58_9FLAO</name>
<evidence type="ECO:0000256" key="1">
    <source>
        <dbReference type="PROSITE-ProRule" id="PRU01360"/>
    </source>
</evidence>
<proteinExistence type="inferred from homology"/>
<keyword evidence="1" id="KW-0998">Cell outer membrane</keyword>
<dbReference type="Proteomes" id="UP000191680">
    <property type="component" value="Unassembled WGS sequence"/>
</dbReference>
<evidence type="ECO:0000256" key="2">
    <source>
        <dbReference type="SAM" id="Phobius"/>
    </source>
</evidence>
<comment type="caution">
    <text evidence="4">The sequence shown here is derived from an EMBL/GenBank/DDBJ whole genome shotgun (WGS) entry which is preliminary data.</text>
</comment>
<dbReference type="InterPro" id="IPR037066">
    <property type="entry name" value="Plug_dom_sf"/>
</dbReference>
<comment type="similarity">
    <text evidence="1">Belongs to the TonB-dependent receptor family.</text>
</comment>
<protein>
    <recommendedName>
        <fullName evidence="3">Peptidase M56 domain-containing protein</fullName>
    </recommendedName>
</protein>
<dbReference type="Pfam" id="PF05569">
    <property type="entry name" value="Peptidase_M56"/>
    <property type="match status" value="1"/>
</dbReference>
<dbReference type="InterPro" id="IPR008756">
    <property type="entry name" value="Peptidase_M56"/>
</dbReference>
<feature type="domain" description="Peptidase M56" evidence="3">
    <location>
        <begin position="128"/>
        <end position="253"/>
    </location>
</feature>
<gene>
    <name evidence="4" type="ORF">BUL40_12715</name>
</gene>
<reference evidence="4 5" key="1">
    <citation type="submission" date="2016-12" db="EMBL/GenBank/DDBJ databases">
        <authorList>
            <person name="Song W.-J."/>
            <person name="Kurnit D.M."/>
        </authorList>
    </citation>
    <scope>NUCLEOTIDE SEQUENCE [LARGE SCALE GENOMIC DNA]</scope>
    <source>
        <strain evidence="4 5">HSG9</strain>
    </source>
</reference>
<feature type="transmembrane region" description="Helical" evidence="2">
    <location>
        <begin position="37"/>
        <end position="54"/>
    </location>
</feature>
<dbReference type="PANTHER" id="PTHR34978">
    <property type="entry name" value="POSSIBLE SENSOR-TRANSDUCER PROTEIN BLAR"/>
    <property type="match status" value="1"/>
</dbReference>
<sequence length="648" mass="73846">MEIVLAYILKSSGILLILIGAYWCFLRNDTFFQTNRWFLLLGIPLALLLPFVQFTKVETVTLTYTEPQLYTTTTEVLTTDNTGFNWFILLGIIYALGVLYFSVRFTIQLAQIGKLKKNCQLSREDVFKLYTSKTPIAPFSFFKNIFYSPHAYSTEELKNIITHEKAHAKQNHSWDLMVLQLCCMVFWFNPLLWIYKRMVQQNLEYAADAYAICQTENLKNYQYLMLKHSTGYTAGTLTNPFFNSLIKNRIQMLHQKSSTKRSQLKVLLIMPLIAIFLMAFNVKTKTVYNYEQTPKTAINDTIQEVKIENITITIDKYSSDDVLQKDAQFLAENGISLKYKGIKRNSNGEITSLKVTYDNGKGSKGVYQQANSANTIAPFKIVISFGSDNSANIVVLQEDNTLIEEVGYQQNRSIYNTDTNEKLIEIITTKGVEKILVDGKEVSRDELSKIGKLEEKFINTIEVTESLDHDTEINEVKVEEANGDYKKITYLKQNSSPTNKIYLVSESKESQVSDKTMFNGLEQIGEHNDIRVRKQEINNGNDVIIIKETVTGETVDIMDAATSKQEGLHISNNGNTITLIGPEENNAQQEKEQPLYYINGKKANKEEMAKLSPKNIESVNVIKGKKAIEKYGEKAKNGVIEIFTKKKN</sequence>
<dbReference type="CDD" id="cd07341">
    <property type="entry name" value="M56_BlaR1_MecR1_like"/>
    <property type="match status" value="1"/>
</dbReference>
<dbReference type="AlphaFoldDB" id="A0A1V6LP58"/>
<keyword evidence="1" id="KW-0813">Transport</keyword>
<accession>A0A1V6LP58</accession>
<organism evidence="4 5">
    <name type="scientific">Croceivirga radicis</name>
    <dbReference type="NCBI Taxonomy" id="1929488"/>
    <lineage>
        <taxon>Bacteria</taxon>
        <taxon>Pseudomonadati</taxon>
        <taxon>Bacteroidota</taxon>
        <taxon>Flavobacteriia</taxon>
        <taxon>Flavobacteriales</taxon>
        <taxon>Flavobacteriaceae</taxon>
        <taxon>Croceivirga</taxon>
    </lineage>
</organism>
<evidence type="ECO:0000313" key="5">
    <source>
        <dbReference type="Proteomes" id="UP000191680"/>
    </source>
</evidence>
<comment type="subcellular location">
    <subcellularLocation>
        <location evidence="1">Cell outer membrane</location>
        <topology evidence="1">Multi-pass membrane protein</topology>
    </subcellularLocation>
</comment>
<keyword evidence="2" id="KW-1133">Transmembrane helix</keyword>
<evidence type="ECO:0000259" key="3">
    <source>
        <dbReference type="Pfam" id="PF05569"/>
    </source>
</evidence>
<dbReference type="InterPro" id="IPR039426">
    <property type="entry name" value="TonB-dep_rcpt-like"/>
</dbReference>
<feature type="transmembrane region" description="Helical" evidence="2">
    <location>
        <begin position="174"/>
        <end position="195"/>
    </location>
</feature>
<dbReference type="EMBL" id="MTBC01000009">
    <property type="protein sequence ID" value="OQD41971.1"/>
    <property type="molecule type" value="Genomic_DNA"/>
</dbReference>
<dbReference type="PROSITE" id="PS52016">
    <property type="entry name" value="TONB_DEPENDENT_REC_3"/>
    <property type="match status" value="1"/>
</dbReference>
<keyword evidence="1" id="KW-1134">Transmembrane beta strand</keyword>